<dbReference type="PROSITE" id="PS00061">
    <property type="entry name" value="ADH_SHORT"/>
    <property type="match status" value="1"/>
</dbReference>
<dbReference type="PRINTS" id="PR00080">
    <property type="entry name" value="SDRFAMILY"/>
</dbReference>
<accession>A0ABQ4BZ14</accession>
<dbReference type="InterPro" id="IPR020904">
    <property type="entry name" value="Sc_DH/Rdtase_CS"/>
</dbReference>
<organism evidence="2 3">
    <name type="scientific">Asanoa iriomotensis</name>
    <dbReference type="NCBI Taxonomy" id="234613"/>
    <lineage>
        <taxon>Bacteria</taxon>
        <taxon>Bacillati</taxon>
        <taxon>Actinomycetota</taxon>
        <taxon>Actinomycetes</taxon>
        <taxon>Micromonosporales</taxon>
        <taxon>Micromonosporaceae</taxon>
        <taxon>Asanoa</taxon>
    </lineage>
</organism>
<dbReference type="PANTHER" id="PTHR42760:SF132">
    <property type="entry name" value="SHORT-CHAIN DEHYDROGENASE_REDUCTASE FAMILY PROTEIN"/>
    <property type="match status" value="1"/>
</dbReference>
<evidence type="ECO:0000313" key="3">
    <source>
        <dbReference type="Proteomes" id="UP000624325"/>
    </source>
</evidence>
<dbReference type="InterPro" id="IPR002347">
    <property type="entry name" value="SDR_fam"/>
</dbReference>
<dbReference type="Proteomes" id="UP000624325">
    <property type="component" value="Unassembled WGS sequence"/>
</dbReference>
<dbReference type="PANTHER" id="PTHR42760">
    <property type="entry name" value="SHORT-CHAIN DEHYDROGENASES/REDUCTASES FAMILY MEMBER"/>
    <property type="match status" value="1"/>
</dbReference>
<protein>
    <submittedName>
        <fullName evidence="2">Oxidoreductase</fullName>
    </submittedName>
</protein>
<dbReference type="SUPFAM" id="SSF51735">
    <property type="entry name" value="NAD(P)-binding Rossmann-fold domains"/>
    <property type="match status" value="1"/>
</dbReference>
<evidence type="ECO:0000313" key="2">
    <source>
        <dbReference type="EMBL" id="GIF55725.1"/>
    </source>
</evidence>
<dbReference type="EMBL" id="BONC01000009">
    <property type="protein sequence ID" value="GIF55725.1"/>
    <property type="molecule type" value="Genomic_DNA"/>
</dbReference>
<dbReference type="RefSeq" id="WP_203701530.1">
    <property type="nucleotide sequence ID" value="NZ_BAAALU010000010.1"/>
</dbReference>
<comment type="caution">
    <text evidence="2">The sequence shown here is derived from an EMBL/GenBank/DDBJ whole genome shotgun (WGS) entry which is preliminary data.</text>
</comment>
<gene>
    <name evidence="2" type="ORF">Air01nite_18200</name>
</gene>
<dbReference type="PRINTS" id="PR00081">
    <property type="entry name" value="GDHRDH"/>
</dbReference>
<dbReference type="Gene3D" id="3.40.50.720">
    <property type="entry name" value="NAD(P)-binding Rossmann-like Domain"/>
    <property type="match status" value="1"/>
</dbReference>
<comment type="similarity">
    <text evidence="1">Belongs to the short-chain dehydrogenases/reductases (SDR) family.</text>
</comment>
<name>A0ABQ4BZ14_9ACTN</name>
<reference evidence="2 3" key="1">
    <citation type="submission" date="2021-01" db="EMBL/GenBank/DDBJ databases">
        <title>Whole genome shotgun sequence of Asanoa iriomotensis NBRC 100142.</title>
        <authorList>
            <person name="Komaki H."/>
            <person name="Tamura T."/>
        </authorList>
    </citation>
    <scope>NUCLEOTIDE SEQUENCE [LARGE SCALE GENOMIC DNA]</scope>
    <source>
        <strain evidence="2 3">NBRC 100142</strain>
    </source>
</reference>
<keyword evidence="3" id="KW-1185">Reference proteome</keyword>
<proteinExistence type="inferred from homology"/>
<dbReference type="Pfam" id="PF13561">
    <property type="entry name" value="adh_short_C2"/>
    <property type="match status" value="1"/>
</dbReference>
<dbReference type="CDD" id="cd05233">
    <property type="entry name" value="SDR_c"/>
    <property type="match status" value="1"/>
</dbReference>
<dbReference type="InterPro" id="IPR036291">
    <property type="entry name" value="NAD(P)-bd_dom_sf"/>
</dbReference>
<sequence>MSRLDGAVALVTGATSGIGQAVADRLTGSGVTVVRNARSCHADDLHIPGDVADEATVRDLVATIVARHGRLDIVVNSAGTTKHVPHHDLDGISVADWHRILGVNVIGAWNTVKAAAPHLRASPIGAVVNISSMAGIRVTGSSLPYSVSKAALNQLTRTLAKALGPRIRVNAVAPGLIDTPWTQGWSARTEEVLALSALGRIGTPADVTTMVLALIEADYVTGEIVTVDGGLSLNN</sequence>
<evidence type="ECO:0000256" key="1">
    <source>
        <dbReference type="ARBA" id="ARBA00006484"/>
    </source>
</evidence>